<reference evidence="8 9" key="1">
    <citation type="submission" date="2018-03" db="EMBL/GenBank/DDBJ databases">
        <title>Cross-interface Injection: A General Nanoliter Liquid Handling Method Applied to Single Cells Genome Amplification Automated Nanoliter Liquid Handling Applied to Single Cell Multiple Displacement Amplification.</title>
        <authorList>
            <person name="Yun J."/>
            <person name="Xu P."/>
            <person name="Xu J."/>
            <person name="Dai X."/>
            <person name="Wang Y."/>
            <person name="Zheng X."/>
            <person name="Cao C."/>
            <person name="Yi Q."/>
            <person name="Zhu Y."/>
            <person name="Wang L."/>
            <person name="Dong Z."/>
            <person name="Huang Y."/>
            <person name="Huang L."/>
            <person name="Du W."/>
        </authorList>
    </citation>
    <scope>NUCLEOTIDE SEQUENCE [LARGE SCALE GENOMIC DNA]</scope>
    <source>
        <strain evidence="8 9">Z-D1-2</strain>
    </source>
</reference>
<feature type="domain" description="DNA mismatch repair protein MutS core" evidence="6">
    <location>
        <begin position="121"/>
        <end position="417"/>
    </location>
</feature>
<dbReference type="AlphaFoldDB" id="A0A2T4DTD8"/>
<dbReference type="SMART" id="SM00533">
    <property type="entry name" value="MUTSd"/>
    <property type="match status" value="1"/>
</dbReference>
<organism evidence="8 9">
    <name type="scientific">Marivirga lumbricoides</name>
    <dbReference type="NCBI Taxonomy" id="1046115"/>
    <lineage>
        <taxon>Bacteria</taxon>
        <taxon>Pseudomonadati</taxon>
        <taxon>Bacteroidota</taxon>
        <taxon>Cytophagia</taxon>
        <taxon>Cytophagales</taxon>
        <taxon>Marivirgaceae</taxon>
        <taxon>Marivirga</taxon>
    </lineage>
</organism>
<keyword evidence="2" id="KW-0067">ATP-binding</keyword>
<evidence type="ECO:0000256" key="2">
    <source>
        <dbReference type="ARBA" id="ARBA00022840"/>
    </source>
</evidence>
<dbReference type="GO" id="GO:0005829">
    <property type="term" value="C:cytosol"/>
    <property type="evidence" value="ECO:0007669"/>
    <property type="project" value="TreeGrafter"/>
</dbReference>
<keyword evidence="4" id="KW-0175">Coiled coil</keyword>
<dbReference type="Gene3D" id="1.10.1420.10">
    <property type="match status" value="1"/>
</dbReference>
<keyword evidence="5" id="KW-1133">Transmembrane helix</keyword>
<comment type="caution">
    <text evidence="8">The sequence shown here is derived from an EMBL/GenBank/DDBJ whole genome shotgun (WGS) entry which is preliminary data.</text>
</comment>
<feature type="coiled-coil region" evidence="4">
    <location>
        <begin position="1"/>
        <end position="28"/>
    </location>
</feature>
<keyword evidence="5" id="KW-0472">Membrane</keyword>
<feature type="transmembrane region" description="Helical" evidence="5">
    <location>
        <begin position="209"/>
        <end position="232"/>
    </location>
</feature>
<keyword evidence="5" id="KW-0812">Transmembrane</keyword>
<keyword evidence="1" id="KW-0547">Nucleotide-binding</keyword>
<dbReference type="SMART" id="SM00534">
    <property type="entry name" value="MUTSac"/>
    <property type="match status" value="1"/>
</dbReference>
<dbReference type="InterPro" id="IPR007696">
    <property type="entry name" value="DNA_mismatch_repair_MutS_core"/>
</dbReference>
<dbReference type="InterPro" id="IPR000432">
    <property type="entry name" value="DNA_mismatch_repair_MutS_C"/>
</dbReference>
<dbReference type="GO" id="GO:0005524">
    <property type="term" value="F:ATP binding"/>
    <property type="evidence" value="ECO:0007669"/>
    <property type="project" value="UniProtKB-KW"/>
</dbReference>
<dbReference type="InterPro" id="IPR027417">
    <property type="entry name" value="P-loop_NTPase"/>
</dbReference>
<evidence type="ECO:0000256" key="3">
    <source>
        <dbReference type="ARBA" id="ARBA00023125"/>
    </source>
</evidence>
<evidence type="ECO:0000256" key="4">
    <source>
        <dbReference type="SAM" id="Coils"/>
    </source>
</evidence>
<evidence type="ECO:0000313" key="8">
    <source>
        <dbReference type="EMBL" id="PTB97026.1"/>
    </source>
</evidence>
<name>A0A2T4DTD8_9BACT</name>
<evidence type="ECO:0000259" key="6">
    <source>
        <dbReference type="SMART" id="SM00533"/>
    </source>
</evidence>
<dbReference type="SUPFAM" id="SSF48334">
    <property type="entry name" value="DNA repair protein MutS, domain III"/>
    <property type="match status" value="1"/>
</dbReference>
<feature type="transmembrane region" description="Helical" evidence="5">
    <location>
        <begin position="337"/>
        <end position="353"/>
    </location>
</feature>
<feature type="domain" description="DNA mismatch repair proteins mutS family" evidence="7">
    <location>
        <begin position="430"/>
        <end position="603"/>
    </location>
</feature>
<dbReference type="GO" id="GO:0030983">
    <property type="term" value="F:mismatched DNA binding"/>
    <property type="evidence" value="ECO:0007669"/>
    <property type="project" value="InterPro"/>
</dbReference>
<evidence type="ECO:0000256" key="1">
    <source>
        <dbReference type="ARBA" id="ARBA00022741"/>
    </source>
</evidence>
<keyword evidence="3" id="KW-0238">DNA-binding</keyword>
<dbReference type="Pfam" id="PF05192">
    <property type="entry name" value="MutS_III"/>
    <property type="match status" value="1"/>
</dbReference>
<accession>A0A2T4DTD8</accession>
<dbReference type="InterPro" id="IPR045076">
    <property type="entry name" value="MutS"/>
</dbReference>
<dbReference type="EMBL" id="PYVU01000027">
    <property type="protein sequence ID" value="PTB97026.1"/>
    <property type="molecule type" value="Genomic_DNA"/>
</dbReference>
<dbReference type="SUPFAM" id="SSF52540">
    <property type="entry name" value="P-loop containing nucleoside triphosphate hydrolases"/>
    <property type="match status" value="1"/>
</dbReference>
<dbReference type="Pfam" id="PF00488">
    <property type="entry name" value="MutS_V"/>
    <property type="match status" value="1"/>
</dbReference>
<protein>
    <submittedName>
        <fullName evidence="8">DNA mismatch repair protein MutS</fullName>
    </submittedName>
</protein>
<dbReference type="GO" id="GO:0006298">
    <property type="term" value="P:mismatch repair"/>
    <property type="evidence" value="ECO:0007669"/>
    <property type="project" value="InterPro"/>
</dbReference>
<sequence>MKVYHSNIEKYQTKIPQLERKLKMLSISRALVFVLSLIAIAYLANERMIMALWVVTPIGIIGFALLLMSYNKLNKRKKKLNFLIQINEQELLRLENKLSGFPEGQNYFTYAHPYLVDLDVFGAHSLFQLLNRTTTESGSLLLASWLSKAASKDTILERQQAIKEFLPKLEWRQEFQAAGLPFMNTETEHQKLLKWVEKKEHLLPKQRNYIIGSIFLRISFTIFAILCVINSFSEGFNFYLLPFLTVAFINVFILRKVSPIAEEIIDDTYDNVRVLGGYEELAQLIISSTFQSGKLLKLQSDLKYKKNASATNEINKIRKLLEAFQLRGTKKSDSNKFYLLFNSFWLLDIHYIIQTEKWKHKNRKHVSQWIDAISEFEVLNSLAGFAYSNQGFVFPKIAATPYKLSFKKLGHPLLKAETRVCNDFALEGKGQIAMVTGSNMAGKSTFLRTIGVNLILAHMGAPCCAQSAEVSQLILFISMRTQDNLDEGVSSFYAELKKVEELLQLIKSGEPIFFMLDEMFKGTNSEDRYRGGVSLIKQLSELNAFGIISTHDLEMAKLAGNHMIVTNYSFNSKIAKDELLFTYHLDEGICTDFNASELMRKSGIKLLDNIEKMV</sequence>
<evidence type="ECO:0000259" key="7">
    <source>
        <dbReference type="SMART" id="SM00534"/>
    </source>
</evidence>
<feature type="transmembrane region" description="Helical" evidence="5">
    <location>
        <begin position="24"/>
        <end position="44"/>
    </location>
</feature>
<feature type="transmembrane region" description="Helical" evidence="5">
    <location>
        <begin position="50"/>
        <end position="70"/>
    </location>
</feature>
<dbReference type="InterPro" id="IPR036187">
    <property type="entry name" value="DNA_mismatch_repair_MutS_sf"/>
</dbReference>
<evidence type="ECO:0000256" key="5">
    <source>
        <dbReference type="SAM" id="Phobius"/>
    </source>
</evidence>
<dbReference type="GO" id="GO:0140664">
    <property type="term" value="F:ATP-dependent DNA damage sensor activity"/>
    <property type="evidence" value="ECO:0007669"/>
    <property type="project" value="InterPro"/>
</dbReference>
<dbReference type="PANTHER" id="PTHR11361">
    <property type="entry name" value="DNA MISMATCH REPAIR PROTEIN MUTS FAMILY MEMBER"/>
    <property type="match status" value="1"/>
</dbReference>
<dbReference type="PANTHER" id="PTHR11361:SF99">
    <property type="entry name" value="DNA MISMATCH REPAIR PROTEIN"/>
    <property type="match status" value="1"/>
</dbReference>
<proteinExistence type="predicted"/>
<feature type="transmembrane region" description="Helical" evidence="5">
    <location>
        <begin position="238"/>
        <end position="254"/>
    </location>
</feature>
<dbReference type="Proteomes" id="UP000240608">
    <property type="component" value="Unassembled WGS sequence"/>
</dbReference>
<dbReference type="Gene3D" id="3.40.50.300">
    <property type="entry name" value="P-loop containing nucleotide triphosphate hydrolases"/>
    <property type="match status" value="1"/>
</dbReference>
<evidence type="ECO:0000313" key="9">
    <source>
        <dbReference type="Proteomes" id="UP000240608"/>
    </source>
</evidence>
<gene>
    <name evidence="8" type="ORF">C9994_04670</name>
</gene>